<dbReference type="OrthoDB" id="5419608at2759"/>
<feature type="chain" id="PRO_5040497176" evidence="2">
    <location>
        <begin position="18"/>
        <end position="206"/>
    </location>
</feature>
<organism evidence="3 4">
    <name type="scientific">Paraphaeosphaeria minitans</name>
    <dbReference type="NCBI Taxonomy" id="565426"/>
    <lineage>
        <taxon>Eukaryota</taxon>
        <taxon>Fungi</taxon>
        <taxon>Dikarya</taxon>
        <taxon>Ascomycota</taxon>
        <taxon>Pezizomycotina</taxon>
        <taxon>Dothideomycetes</taxon>
        <taxon>Pleosporomycetidae</taxon>
        <taxon>Pleosporales</taxon>
        <taxon>Massarineae</taxon>
        <taxon>Didymosphaeriaceae</taxon>
        <taxon>Paraphaeosphaeria</taxon>
    </lineage>
</organism>
<feature type="region of interest" description="Disordered" evidence="1">
    <location>
        <begin position="90"/>
        <end position="122"/>
    </location>
</feature>
<reference evidence="3" key="1">
    <citation type="journal article" date="2020" name="Mol. Plant Microbe Interact.">
        <title>Genome Sequence of the Biocontrol Agent Coniothyrium minitans strain Conio (IMI 134523).</title>
        <authorList>
            <person name="Patel D."/>
            <person name="Shittu T.A."/>
            <person name="Baroncelli R."/>
            <person name="Muthumeenakshi S."/>
            <person name="Osborne T.H."/>
            <person name="Janganan T.K."/>
            <person name="Sreenivasaprasad S."/>
        </authorList>
    </citation>
    <scope>NUCLEOTIDE SEQUENCE</scope>
    <source>
        <strain evidence="3">Conio</strain>
    </source>
</reference>
<evidence type="ECO:0000256" key="1">
    <source>
        <dbReference type="SAM" id="MobiDB-lite"/>
    </source>
</evidence>
<feature type="signal peptide" evidence="2">
    <location>
        <begin position="1"/>
        <end position="17"/>
    </location>
</feature>
<keyword evidence="4" id="KW-1185">Reference proteome</keyword>
<dbReference type="Proteomes" id="UP000756921">
    <property type="component" value="Unassembled WGS sequence"/>
</dbReference>
<evidence type="ECO:0000313" key="4">
    <source>
        <dbReference type="Proteomes" id="UP000756921"/>
    </source>
</evidence>
<proteinExistence type="predicted"/>
<feature type="compositionally biased region" description="Polar residues" evidence="1">
    <location>
        <begin position="163"/>
        <end position="178"/>
    </location>
</feature>
<gene>
    <name evidence="3" type="ORF">PMIN01_00281</name>
</gene>
<evidence type="ECO:0000313" key="3">
    <source>
        <dbReference type="EMBL" id="KAF9740742.1"/>
    </source>
</evidence>
<evidence type="ECO:0000256" key="2">
    <source>
        <dbReference type="SAM" id="SignalP"/>
    </source>
</evidence>
<dbReference type="AlphaFoldDB" id="A0A9P6GRY4"/>
<sequence>MQFYAVVVAAMAAAVSAQFPTNIDPAQQSALLVLATALPPSVLAAAATNQAGFASEVASSIAAGNTPEWYQALPTDVKAALASIYPVSTSAEETPSETAAPSSSSYEASSLSSSSSSSSSSSYEASSVAETTTTAAITSAPVVVPSGTGASSIGTNSTGITSVNTPTLSGTGSPQPTDSPGAASVPSAAIGAGIAGALAFLGMLAL</sequence>
<name>A0A9P6GRY4_9PLEO</name>
<protein>
    <submittedName>
        <fullName evidence="3">Uncharacterized protein</fullName>
    </submittedName>
</protein>
<feature type="region of interest" description="Disordered" evidence="1">
    <location>
        <begin position="147"/>
        <end position="184"/>
    </location>
</feature>
<keyword evidence="2" id="KW-0732">Signal</keyword>
<accession>A0A9P6GRY4</accession>
<dbReference type="EMBL" id="WJXW01000001">
    <property type="protein sequence ID" value="KAF9740742.1"/>
    <property type="molecule type" value="Genomic_DNA"/>
</dbReference>
<comment type="caution">
    <text evidence="3">The sequence shown here is derived from an EMBL/GenBank/DDBJ whole genome shotgun (WGS) entry which is preliminary data.</text>
</comment>
<feature type="compositionally biased region" description="Low complexity" evidence="1">
    <location>
        <begin position="147"/>
        <end position="162"/>
    </location>
</feature>